<dbReference type="PANTHER" id="PTHR11365">
    <property type="entry name" value="5-OXOPROLINASE RELATED"/>
    <property type="match status" value="1"/>
</dbReference>
<proteinExistence type="predicted"/>
<dbReference type="EMBL" id="JACJLA010000013">
    <property type="protein sequence ID" value="MBM6913163.1"/>
    <property type="molecule type" value="Genomic_DNA"/>
</dbReference>
<dbReference type="SUPFAM" id="SSF53067">
    <property type="entry name" value="Actin-like ATPase domain"/>
    <property type="match status" value="1"/>
</dbReference>
<organism evidence="3 4">
    <name type="scientific">Veillonella magna</name>
    <dbReference type="NCBI Taxonomy" id="464322"/>
    <lineage>
        <taxon>Bacteria</taxon>
        <taxon>Bacillati</taxon>
        <taxon>Bacillota</taxon>
        <taxon>Negativicutes</taxon>
        <taxon>Veillonellales</taxon>
        <taxon>Veillonellaceae</taxon>
        <taxon>Veillonella</taxon>
    </lineage>
</organism>
<feature type="domain" description="Hydantoinase A/oxoprolinase" evidence="1">
    <location>
        <begin position="174"/>
        <end position="461"/>
    </location>
</feature>
<name>A0ABS2GJ41_9FIRM</name>
<comment type="caution">
    <text evidence="3">The sequence shown here is derived from an EMBL/GenBank/DDBJ whole genome shotgun (WGS) entry which is preliminary data.</text>
</comment>
<dbReference type="Proteomes" id="UP000707138">
    <property type="component" value="Unassembled WGS sequence"/>
</dbReference>
<dbReference type="InterPro" id="IPR045079">
    <property type="entry name" value="Oxoprolinase-like"/>
</dbReference>
<dbReference type="InterPro" id="IPR002821">
    <property type="entry name" value="Hydantoinase_A"/>
</dbReference>
<keyword evidence="4" id="KW-1185">Reference proteome</keyword>
<dbReference type="PANTHER" id="PTHR11365:SF2">
    <property type="entry name" value="5-OXOPROLINASE"/>
    <property type="match status" value="1"/>
</dbReference>
<accession>A0ABS2GJ41</accession>
<dbReference type="InterPro" id="IPR043129">
    <property type="entry name" value="ATPase_NBD"/>
</dbReference>
<gene>
    <name evidence="3" type="ORF">H6A01_07505</name>
</gene>
<reference evidence="3 4" key="1">
    <citation type="journal article" date="2021" name="Sci. Rep.">
        <title>The distribution of antibiotic resistance genes in chicken gut microbiota commensals.</title>
        <authorList>
            <person name="Juricova H."/>
            <person name="Matiasovicova J."/>
            <person name="Kubasova T."/>
            <person name="Cejkova D."/>
            <person name="Rychlik I."/>
        </authorList>
    </citation>
    <scope>NUCLEOTIDE SEQUENCE [LARGE SCALE GENOMIC DNA]</scope>
    <source>
        <strain evidence="3 4">An537</strain>
    </source>
</reference>
<dbReference type="Pfam" id="PF05378">
    <property type="entry name" value="Hydant_A_N"/>
    <property type="match status" value="1"/>
</dbReference>
<dbReference type="Pfam" id="PF01968">
    <property type="entry name" value="Hydantoinase_A"/>
    <property type="match status" value="1"/>
</dbReference>
<evidence type="ECO:0000313" key="4">
    <source>
        <dbReference type="Proteomes" id="UP000707138"/>
    </source>
</evidence>
<dbReference type="InterPro" id="IPR008040">
    <property type="entry name" value="Hydant_A_N"/>
</dbReference>
<evidence type="ECO:0000259" key="2">
    <source>
        <dbReference type="Pfam" id="PF05378"/>
    </source>
</evidence>
<evidence type="ECO:0000313" key="3">
    <source>
        <dbReference type="EMBL" id="MBM6913163.1"/>
    </source>
</evidence>
<evidence type="ECO:0000259" key="1">
    <source>
        <dbReference type="Pfam" id="PF01968"/>
    </source>
</evidence>
<feature type="domain" description="Hydantoinase/oxoprolinase N-terminal" evidence="2">
    <location>
        <begin position="5"/>
        <end position="88"/>
    </location>
</feature>
<dbReference type="RefSeq" id="WP_205088139.1">
    <property type="nucleotide sequence ID" value="NZ_JACJLA010000013.1"/>
</dbReference>
<sequence length="557" mass="59358">MKGQRIGIDVGGTFTDAVILEGTRIVASAKRRTTKPRFMDGVLAALDAVMVGRKTEHIERVTLSTTVITNTVVEHKEEATDLYIIPGPGRNMLHAFPVTPIIWSGYTDHRGVMTAPTIPKIENPCGTRRAAISAKFAVRNPQSEENGAKVLREAGYEQVTKASSLSGRLNFPRRTVSAYFNSAVYGVFGQFIDSIQQALKDRGITAPLYILKADGGALPVMQLKERPVETVFTGPAASVLGMEALETIPQEQAVALDIGGTTTDISLWENSRPLMAHGGVAIREYPSAVRSFMVRSVGIGGESAVRISQDGLLTVGPLRLGPSVALGGSVPTLGDALIVLGYASYGDVTAAKTAIGELAAEWNASHQADSVSPEAIARRIVKQAVQTIRDGIIAAVDEQNKRPIYVVKDIVEAKTFTPTVGIAVGGTAPSLAKALEEGLGIPVQIPSAAAVANAVGAAVAKEIVDITVRVATETHTMVIPELGIQSRTSCRNLEEVRQRAMEHLLAYANTLGIADTSYEITYEEEVPVVKGWQDVFYSITVCLQLQAGVTVHVQAED</sequence>
<protein>
    <submittedName>
        <fullName evidence="3">Hydantoinase/oxoprolinase</fullName>
    </submittedName>
</protein>